<name>A0A545UNJ1_9HYPO</name>
<protein>
    <submittedName>
        <fullName evidence="2">Uncharacterized protein</fullName>
    </submittedName>
</protein>
<feature type="region of interest" description="Disordered" evidence="1">
    <location>
        <begin position="1"/>
        <end position="30"/>
    </location>
</feature>
<comment type="caution">
    <text evidence="2">The sequence shown here is derived from an EMBL/GenBank/DDBJ whole genome shotgun (WGS) entry which is preliminary data.</text>
</comment>
<dbReference type="AlphaFoldDB" id="A0A545UNJ1"/>
<evidence type="ECO:0000313" key="2">
    <source>
        <dbReference type="EMBL" id="TQV91020.1"/>
    </source>
</evidence>
<evidence type="ECO:0000313" key="3">
    <source>
        <dbReference type="Proteomes" id="UP000315783"/>
    </source>
</evidence>
<reference evidence="2 3" key="1">
    <citation type="journal article" date="2019" name="Appl. Microbiol. Biotechnol.">
        <title>Genome sequence of Isaria javanica and comparative genome analysis insights into family S53 peptidase evolution in fungal entomopathogens.</title>
        <authorList>
            <person name="Lin R."/>
            <person name="Zhang X."/>
            <person name="Xin B."/>
            <person name="Zou M."/>
            <person name="Gao Y."/>
            <person name="Qin F."/>
            <person name="Hu Q."/>
            <person name="Xie B."/>
            <person name="Cheng X."/>
        </authorList>
    </citation>
    <scope>NUCLEOTIDE SEQUENCE [LARGE SCALE GENOMIC DNA]</scope>
    <source>
        <strain evidence="2 3">IJ1G</strain>
    </source>
</reference>
<sequence length="177" mass="19250">MGNSLSCWPRSHGRRTSDDKRRRASKSARQSAACKDTDFFTHADEITYFTDIENGRTSILLGRHRHMDPLRSNPVQPPMPPSPTEKGQVVRVLPVPNSEENAWKRAGMVITFDDDDEGESSWAGSTRRGTQVDVDVADEIVEAAQLEAGGGGKTTSTAVQTEALPVELGALENGTCP</sequence>
<accession>A0A545UNJ1</accession>
<dbReference type="Proteomes" id="UP000315783">
    <property type="component" value="Unassembled WGS sequence"/>
</dbReference>
<organism evidence="2 3">
    <name type="scientific">Cordyceps javanica</name>
    <dbReference type="NCBI Taxonomy" id="43265"/>
    <lineage>
        <taxon>Eukaryota</taxon>
        <taxon>Fungi</taxon>
        <taxon>Dikarya</taxon>
        <taxon>Ascomycota</taxon>
        <taxon>Pezizomycotina</taxon>
        <taxon>Sordariomycetes</taxon>
        <taxon>Hypocreomycetidae</taxon>
        <taxon>Hypocreales</taxon>
        <taxon>Cordycipitaceae</taxon>
        <taxon>Cordyceps</taxon>
    </lineage>
</organism>
<gene>
    <name evidence="2" type="ORF">IF1G_10255</name>
</gene>
<dbReference type="EMBL" id="SPUK01000021">
    <property type="protein sequence ID" value="TQV91020.1"/>
    <property type="molecule type" value="Genomic_DNA"/>
</dbReference>
<proteinExistence type="predicted"/>
<keyword evidence="3" id="KW-1185">Reference proteome</keyword>
<evidence type="ECO:0000256" key="1">
    <source>
        <dbReference type="SAM" id="MobiDB-lite"/>
    </source>
</evidence>